<dbReference type="PANTHER" id="PTHR14136:SF17">
    <property type="entry name" value="BTB_POZ DOMAIN-CONTAINING PROTEIN KCTD9"/>
    <property type="match status" value="1"/>
</dbReference>
<comment type="caution">
    <text evidence="1">The sequence shown here is derived from an EMBL/GenBank/DDBJ whole genome shotgun (WGS) entry which is preliminary data.</text>
</comment>
<dbReference type="RefSeq" id="WP_172188686.1">
    <property type="nucleotide sequence ID" value="NZ_CAWPPK010000267.1"/>
</dbReference>
<dbReference type="Pfam" id="PF00805">
    <property type="entry name" value="Pentapeptide"/>
    <property type="match status" value="5"/>
</dbReference>
<dbReference type="Gene3D" id="2.160.20.80">
    <property type="entry name" value="E3 ubiquitin-protein ligase SopA"/>
    <property type="match status" value="2"/>
</dbReference>
<dbReference type="InterPro" id="IPR001646">
    <property type="entry name" value="5peptide_repeat"/>
</dbReference>
<dbReference type="PANTHER" id="PTHR14136">
    <property type="entry name" value="BTB_POZ DOMAIN-CONTAINING PROTEIN KCTD9"/>
    <property type="match status" value="1"/>
</dbReference>
<protein>
    <submittedName>
        <fullName evidence="1">Secreted effector protein PipB2</fullName>
    </submittedName>
</protein>
<dbReference type="SUPFAM" id="SSF141571">
    <property type="entry name" value="Pentapeptide repeat-like"/>
    <property type="match status" value="2"/>
</dbReference>
<reference evidence="1 2" key="1">
    <citation type="journal article" date="2020" name="Sci. Rep.">
        <title>A novel cyanobacterial geosmin producer, revising GeoA distribution and dispersion patterns in Bacteria.</title>
        <authorList>
            <person name="Churro C."/>
            <person name="Semedo-Aguiar A.P."/>
            <person name="Silva A.D."/>
            <person name="Pereira-Leal J.B."/>
            <person name="Leite R.B."/>
        </authorList>
    </citation>
    <scope>NUCLEOTIDE SEQUENCE [LARGE SCALE GENOMIC DNA]</scope>
    <source>
        <strain evidence="1 2">IPMA8</strain>
    </source>
</reference>
<dbReference type="EMBL" id="SRRZ01000053">
    <property type="protein sequence ID" value="NQE35352.1"/>
    <property type="molecule type" value="Genomic_DNA"/>
</dbReference>
<evidence type="ECO:0000313" key="2">
    <source>
        <dbReference type="Proteomes" id="UP000702425"/>
    </source>
</evidence>
<dbReference type="InterPro" id="IPR051082">
    <property type="entry name" value="Pentapeptide-BTB/POZ_domain"/>
</dbReference>
<sequence>MDAEELITKYAAGERDFTAILLCEANLSRIDLSGANFSEAILSLTNMSGTNLSNANMRKAKLNVARLSGANLNKANLSGAILNVANLIRADLREAQLVEATMIRAELIRAELSSANLSGANLSEADLREATLREANLEQADLSGAHLRGASLTAANLERANLHRADLSRADLRGVNLCNAELRQANLSQANLSGADLRGANLRWADLSGANLTGADLDEARLSGANLYGANLSNVNLLNATLVHADLTQANLIHADWVGADLTGAALTGAKIYAVSRFGVKADDITCDWVDLSPNGDRSHIQRFTSEESQRFFNATPPTVQIIVDRPLDPDANFILAATYRQIARQYSGLSNPPSIEVNSRRTIISFRIDQDEQLFPTAFVAIIPFSDAAFTQKNLITLIKMIQPQQSGNNLGVRVSNMVVQLNVALTKTIRKIGEMKIQPVRLDREPVSNFFQSPTQTVLSNSSAENLMVHYHPDFGRNLTNLPGVNKISISPAIKAQRFTTPPLNTVVEFVKSFYQLGD</sequence>
<dbReference type="Proteomes" id="UP000702425">
    <property type="component" value="Unassembled WGS sequence"/>
</dbReference>
<organism evidence="1 2">
    <name type="scientific">Microcoleus asticus IPMA8</name>
    <dbReference type="NCBI Taxonomy" id="2563858"/>
    <lineage>
        <taxon>Bacteria</taxon>
        <taxon>Bacillati</taxon>
        <taxon>Cyanobacteriota</taxon>
        <taxon>Cyanophyceae</taxon>
        <taxon>Oscillatoriophycideae</taxon>
        <taxon>Oscillatoriales</taxon>
        <taxon>Microcoleaceae</taxon>
        <taxon>Microcoleus</taxon>
        <taxon>Microcoleus asticus</taxon>
    </lineage>
</organism>
<evidence type="ECO:0000313" key="1">
    <source>
        <dbReference type="EMBL" id="NQE35352.1"/>
    </source>
</evidence>
<name>A0ABX2CY82_9CYAN</name>
<gene>
    <name evidence="1" type="primary">pipB2_14</name>
    <name evidence="1" type="ORF">E5S67_03082</name>
</gene>
<accession>A0ABX2CY82</accession>
<proteinExistence type="predicted"/>
<keyword evidence="2" id="KW-1185">Reference proteome</keyword>